<dbReference type="AlphaFoldDB" id="A0A6J4NMA2"/>
<gene>
    <name evidence="1" type="ORF">AVDCRST_MAG64-1047</name>
</gene>
<dbReference type="EMBL" id="CADCUQ010000248">
    <property type="protein sequence ID" value="CAA9388475.1"/>
    <property type="molecule type" value="Genomic_DNA"/>
</dbReference>
<reference evidence="1" key="1">
    <citation type="submission" date="2020-02" db="EMBL/GenBank/DDBJ databases">
        <authorList>
            <person name="Meier V. D."/>
        </authorList>
    </citation>
    <scope>NUCLEOTIDE SEQUENCE</scope>
    <source>
        <strain evidence="1">AVDCRST_MAG64</strain>
    </source>
</reference>
<protein>
    <submittedName>
        <fullName evidence="1">Uncharacterized protein</fullName>
    </submittedName>
</protein>
<name>A0A6J4NMA2_9BACT</name>
<organism evidence="1">
    <name type="scientific">uncultured Phycisphaerae bacterium</name>
    <dbReference type="NCBI Taxonomy" id="904963"/>
    <lineage>
        <taxon>Bacteria</taxon>
        <taxon>Pseudomonadati</taxon>
        <taxon>Planctomycetota</taxon>
        <taxon>Phycisphaerae</taxon>
        <taxon>environmental samples</taxon>
    </lineage>
</organism>
<accession>A0A6J4NMA2</accession>
<sequence length="51" mass="5676">MHRPRVGASPARTFKTTKSTAHAACVSRFRRAGRIANTQAAERLVWPDNAR</sequence>
<proteinExistence type="predicted"/>
<evidence type="ECO:0000313" key="1">
    <source>
        <dbReference type="EMBL" id="CAA9388475.1"/>
    </source>
</evidence>